<comment type="caution">
    <text evidence="2">The sequence shown here is derived from an EMBL/GenBank/DDBJ whole genome shotgun (WGS) entry which is preliminary data.</text>
</comment>
<dbReference type="EMBL" id="JACGWL010000872">
    <property type="protein sequence ID" value="KAK4381471.1"/>
    <property type="molecule type" value="Genomic_DNA"/>
</dbReference>
<dbReference type="PANTHER" id="PTHR35307:SF3">
    <property type="entry name" value="DUF4220 DOMAIN-CONTAINING PROTEIN"/>
    <property type="match status" value="1"/>
</dbReference>
<dbReference type="PANTHER" id="PTHR35307">
    <property type="entry name" value="PROTEIN, PUTATIVE-RELATED"/>
    <property type="match status" value="1"/>
</dbReference>
<keyword evidence="3" id="KW-1185">Reference proteome</keyword>
<dbReference type="Proteomes" id="UP001289374">
    <property type="component" value="Unassembled WGS sequence"/>
</dbReference>
<evidence type="ECO:0000313" key="3">
    <source>
        <dbReference type="Proteomes" id="UP001289374"/>
    </source>
</evidence>
<name>A0AAE1T5A1_9LAMI</name>
<keyword evidence="1" id="KW-0472">Membrane</keyword>
<proteinExistence type="predicted"/>
<organism evidence="2 3">
    <name type="scientific">Sesamum angolense</name>
    <dbReference type="NCBI Taxonomy" id="2727404"/>
    <lineage>
        <taxon>Eukaryota</taxon>
        <taxon>Viridiplantae</taxon>
        <taxon>Streptophyta</taxon>
        <taxon>Embryophyta</taxon>
        <taxon>Tracheophyta</taxon>
        <taxon>Spermatophyta</taxon>
        <taxon>Magnoliopsida</taxon>
        <taxon>eudicotyledons</taxon>
        <taxon>Gunneridae</taxon>
        <taxon>Pentapetalae</taxon>
        <taxon>asterids</taxon>
        <taxon>lamiids</taxon>
        <taxon>Lamiales</taxon>
        <taxon>Pedaliaceae</taxon>
        <taxon>Sesamum</taxon>
    </lineage>
</organism>
<protein>
    <submittedName>
        <fullName evidence="2">Uncharacterized protein</fullName>
    </submittedName>
</protein>
<dbReference type="AlphaFoldDB" id="A0AAE1T5A1"/>
<reference evidence="2" key="1">
    <citation type="submission" date="2020-06" db="EMBL/GenBank/DDBJ databases">
        <authorList>
            <person name="Li T."/>
            <person name="Hu X."/>
            <person name="Zhang T."/>
            <person name="Song X."/>
            <person name="Zhang H."/>
            <person name="Dai N."/>
            <person name="Sheng W."/>
            <person name="Hou X."/>
            <person name="Wei L."/>
        </authorList>
    </citation>
    <scope>NUCLEOTIDE SEQUENCE</scope>
    <source>
        <strain evidence="2">K16</strain>
        <tissue evidence="2">Leaf</tissue>
    </source>
</reference>
<accession>A0AAE1T5A1</accession>
<feature type="transmembrane region" description="Helical" evidence="1">
    <location>
        <begin position="16"/>
        <end position="40"/>
    </location>
</feature>
<reference evidence="2" key="2">
    <citation type="journal article" date="2024" name="Plant">
        <title>Genomic evolution and insights into agronomic trait innovations of Sesamum species.</title>
        <authorList>
            <person name="Miao H."/>
            <person name="Wang L."/>
            <person name="Qu L."/>
            <person name="Liu H."/>
            <person name="Sun Y."/>
            <person name="Le M."/>
            <person name="Wang Q."/>
            <person name="Wei S."/>
            <person name="Zheng Y."/>
            <person name="Lin W."/>
            <person name="Duan Y."/>
            <person name="Cao H."/>
            <person name="Xiong S."/>
            <person name="Wang X."/>
            <person name="Wei L."/>
            <person name="Li C."/>
            <person name="Ma Q."/>
            <person name="Ju M."/>
            <person name="Zhao R."/>
            <person name="Li G."/>
            <person name="Mu C."/>
            <person name="Tian Q."/>
            <person name="Mei H."/>
            <person name="Zhang T."/>
            <person name="Gao T."/>
            <person name="Zhang H."/>
        </authorList>
    </citation>
    <scope>NUCLEOTIDE SEQUENCE</scope>
    <source>
        <strain evidence="2">K16</strain>
    </source>
</reference>
<evidence type="ECO:0000256" key="1">
    <source>
        <dbReference type="SAM" id="Phobius"/>
    </source>
</evidence>
<sequence>MREVTLRASTTVYGCYTIWILIVQTTGVAVGTIAPLCRWFTAVRFKCLMTCRVISIREELKIEAHWTQSLVNWRDSFSGLQIRNNKCKKYLYDAKWFSITFLIGVQIMMILFSKLFLLIHALLVAPFLLFFKKFKVPCLSKLMTSNNDMESESKGDAKLNLSRFTLLLDGEAELPKKTLEYIIRQADKVIEMGEKRQPQNLIHLLNIYSNFRGVREFDSHQVPSLLLQEPPNCWSLPLVALTSIAISLPNVANNKVTQLVSSVNEGLSLVKLIEKTLYESDELVNIRNAAEVSWFGVTLYRKWQGMDLRKISLKCKNSKNVLQEFSDNAERTIAKFKRRTSDFLMENPLNWSANMIAANSMYRISQTILLSCQEENEPNDEGLFQRLSVMIADILAACFTNLARVIITKCHRNAIEKREKSVHEAFLLLGKNNTNS</sequence>
<gene>
    <name evidence="2" type="ORF">Sango_2963900</name>
</gene>
<keyword evidence="1" id="KW-1133">Transmembrane helix</keyword>
<evidence type="ECO:0000313" key="2">
    <source>
        <dbReference type="EMBL" id="KAK4381471.1"/>
    </source>
</evidence>
<keyword evidence="1" id="KW-0812">Transmembrane</keyword>